<dbReference type="STRING" id="945553.A0A0D2N200"/>
<accession>A0A0D2N200</accession>
<sequence>SFRINLPSTFKQRGLHDIFHASLLRVHIPNDDRLFPGRDVSQLSPEIDSDQEWAVNKIIGHSGAGTDARFKILWKAGDVT</sequence>
<name>A0A0D2N200_HYPSF</name>
<gene>
    <name evidence="1" type="ORF">HYPSUDRAFT_113962</name>
</gene>
<organism evidence="1 2">
    <name type="scientific">Hypholoma sublateritium (strain FD-334 SS-4)</name>
    <dbReference type="NCBI Taxonomy" id="945553"/>
    <lineage>
        <taxon>Eukaryota</taxon>
        <taxon>Fungi</taxon>
        <taxon>Dikarya</taxon>
        <taxon>Basidiomycota</taxon>
        <taxon>Agaricomycotina</taxon>
        <taxon>Agaricomycetes</taxon>
        <taxon>Agaricomycetidae</taxon>
        <taxon>Agaricales</taxon>
        <taxon>Agaricineae</taxon>
        <taxon>Strophariaceae</taxon>
        <taxon>Hypholoma</taxon>
    </lineage>
</organism>
<evidence type="ECO:0000313" key="2">
    <source>
        <dbReference type="Proteomes" id="UP000054270"/>
    </source>
</evidence>
<feature type="non-terminal residue" evidence="1">
    <location>
        <position position="80"/>
    </location>
</feature>
<evidence type="ECO:0008006" key="3">
    <source>
        <dbReference type="Google" id="ProtNLM"/>
    </source>
</evidence>
<reference evidence="2" key="1">
    <citation type="submission" date="2014-04" db="EMBL/GenBank/DDBJ databases">
        <title>Evolutionary Origins and Diversification of the Mycorrhizal Mutualists.</title>
        <authorList>
            <consortium name="DOE Joint Genome Institute"/>
            <consortium name="Mycorrhizal Genomics Consortium"/>
            <person name="Kohler A."/>
            <person name="Kuo A."/>
            <person name="Nagy L.G."/>
            <person name="Floudas D."/>
            <person name="Copeland A."/>
            <person name="Barry K.W."/>
            <person name="Cichocki N."/>
            <person name="Veneault-Fourrey C."/>
            <person name="LaButti K."/>
            <person name="Lindquist E.A."/>
            <person name="Lipzen A."/>
            <person name="Lundell T."/>
            <person name="Morin E."/>
            <person name="Murat C."/>
            <person name="Riley R."/>
            <person name="Ohm R."/>
            <person name="Sun H."/>
            <person name="Tunlid A."/>
            <person name="Henrissat B."/>
            <person name="Grigoriev I.V."/>
            <person name="Hibbett D.S."/>
            <person name="Martin F."/>
        </authorList>
    </citation>
    <scope>NUCLEOTIDE SEQUENCE [LARGE SCALE GENOMIC DNA]</scope>
    <source>
        <strain evidence="2">FD-334 SS-4</strain>
    </source>
</reference>
<evidence type="ECO:0000313" key="1">
    <source>
        <dbReference type="EMBL" id="KJA13214.1"/>
    </source>
</evidence>
<dbReference type="EMBL" id="KN817768">
    <property type="protein sequence ID" value="KJA13214.1"/>
    <property type="molecule type" value="Genomic_DNA"/>
</dbReference>
<dbReference type="OMA" id="SEWAINK"/>
<dbReference type="AlphaFoldDB" id="A0A0D2N200"/>
<feature type="non-terminal residue" evidence="1">
    <location>
        <position position="1"/>
    </location>
</feature>
<keyword evidence="2" id="KW-1185">Reference proteome</keyword>
<dbReference type="Proteomes" id="UP000054270">
    <property type="component" value="Unassembled WGS sequence"/>
</dbReference>
<proteinExistence type="predicted"/>
<dbReference type="OrthoDB" id="3211671at2759"/>
<protein>
    <recommendedName>
        <fullName evidence="3">Chromo domain-containing protein</fullName>
    </recommendedName>
</protein>